<dbReference type="EMBL" id="BARS01010945">
    <property type="protein sequence ID" value="GAF98683.1"/>
    <property type="molecule type" value="Genomic_DNA"/>
</dbReference>
<dbReference type="InterPro" id="IPR001196">
    <property type="entry name" value="Ribosomal_uL15_CS"/>
</dbReference>
<name>X0TYN2_9ZZZZ</name>
<dbReference type="InterPro" id="IPR021131">
    <property type="entry name" value="Ribosomal_uL15/eL18"/>
</dbReference>
<accession>X0TYN2</accession>
<keyword evidence="1" id="KW-0689">Ribosomal protein</keyword>
<organism evidence="4">
    <name type="scientific">marine sediment metagenome</name>
    <dbReference type="NCBI Taxonomy" id="412755"/>
    <lineage>
        <taxon>unclassified sequences</taxon>
        <taxon>metagenomes</taxon>
        <taxon>ecological metagenomes</taxon>
    </lineage>
</organism>
<gene>
    <name evidence="4" type="ORF">S01H1_20102</name>
</gene>
<protein>
    <recommendedName>
        <fullName evidence="3">Large ribosomal subunit protein uL15/eL18 domain-containing protein</fullName>
    </recommendedName>
</protein>
<comment type="caution">
    <text evidence="4">The sequence shown here is derived from an EMBL/GenBank/DDBJ whole genome shotgun (WGS) entry which is preliminary data.</text>
</comment>
<feature type="non-terminal residue" evidence="4">
    <location>
        <position position="1"/>
    </location>
</feature>
<evidence type="ECO:0000256" key="1">
    <source>
        <dbReference type="ARBA" id="ARBA00022980"/>
    </source>
</evidence>
<dbReference type="InterPro" id="IPR036227">
    <property type="entry name" value="Ribosomal_uL15/eL18_sf"/>
</dbReference>
<dbReference type="GO" id="GO:0003735">
    <property type="term" value="F:structural constituent of ribosome"/>
    <property type="evidence" value="ECO:0007669"/>
    <property type="project" value="InterPro"/>
</dbReference>
<dbReference type="Pfam" id="PF00828">
    <property type="entry name" value="Ribosomal_L27A"/>
    <property type="match status" value="1"/>
</dbReference>
<dbReference type="GO" id="GO:0005840">
    <property type="term" value="C:ribosome"/>
    <property type="evidence" value="ECO:0007669"/>
    <property type="project" value="UniProtKB-KW"/>
</dbReference>
<dbReference type="GO" id="GO:1990904">
    <property type="term" value="C:ribonucleoprotein complex"/>
    <property type="evidence" value="ECO:0007669"/>
    <property type="project" value="UniProtKB-KW"/>
</dbReference>
<sequence>RYQVVSLSALQPFGEGATVDIPALVERGLISRRGGPVKLLANGDAPQKVKIIVNGASASARRKIEEAGGSVEIV</sequence>
<dbReference type="AlphaFoldDB" id="X0TYN2"/>
<keyword evidence="2" id="KW-0687">Ribonucleoprotein</keyword>
<evidence type="ECO:0000313" key="4">
    <source>
        <dbReference type="EMBL" id="GAF98683.1"/>
    </source>
</evidence>
<dbReference type="Gene3D" id="3.100.10.10">
    <property type="match status" value="1"/>
</dbReference>
<reference evidence="4" key="1">
    <citation type="journal article" date="2014" name="Front. Microbiol.">
        <title>High frequency of phylogenetically diverse reductive dehalogenase-homologous genes in deep subseafloor sedimentary metagenomes.</title>
        <authorList>
            <person name="Kawai M."/>
            <person name="Futagami T."/>
            <person name="Toyoda A."/>
            <person name="Takaki Y."/>
            <person name="Nishi S."/>
            <person name="Hori S."/>
            <person name="Arai W."/>
            <person name="Tsubouchi T."/>
            <person name="Morono Y."/>
            <person name="Uchiyama I."/>
            <person name="Ito T."/>
            <person name="Fujiyama A."/>
            <person name="Inagaki F."/>
            <person name="Takami H."/>
        </authorList>
    </citation>
    <scope>NUCLEOTIDE SEQUENCE</scope>
    <source>
        <strain evidence="4">Expedition CK06-06</strain>
    </source>
</reference>
<proteinExistence type="predicted"/>
<feature type="domain" description="Large ribosomal subunit protein uL15/eL18" evidence="3">
    <location>
        <begin position="6"/>
        <end position="72"/>
    </location>
</feature>
<evidence type="ECO:0000256" key="2">
    <source>
        <dbReference type="ARBA" id="ARBA00023274"/>
    </source>
</evidence>
<dbReference type="SUPFAM" id="SSF52080">
    <property type="entry name" value="Ribosomal proteins L15p and L18e"/>
    <property type="match status" value="1"/>
</dbReference>
<dbReference type="GO" id="GO:0006412">
    <property type="term" value="P:translation"/>
    <property type="evidence" value="ECO:0007669"/>
    <property type="project" value="InterPro"/>
</dbReference>
<evidence type="ECO:0000259" key="3">
    <source>
        <dbReference type="Pfam" id="PF00828"/>
    </source>
</evidence>
<dbReference type="PROSITE" id="PS00475">
    <property type="entry name" value="RIBOSOMAL_L15"/>
    <property type="match status" value="1"/>
</dbReference>